<dbReference type="PANTHER" id="PTHR22803">
    <property type="entry name" value="MANNOSE, PHOSPHOLIPASE, LECTIN RECEPTOR RELATED"/>
    <property type="match status" value="1"/>
</dbReference>
<dbReference type="PROSITE" id="PS00615">
    <property type="entry name" value="C_TYPE_LECTIN_1"/>
    <property type="match status" value="1"/>
</dbReference>
<organism evidence="3 4">
    <name type="scientific">Steinernema carpocapsae</name>
    <name type="common">Entomopathogenic nematode</name>
    <dbReference type="NCBI Taxonomy" id="34508"/>
    <lineage>
        <taxon>Eukaryota</taxon>
        <taxon>Metazoa</taxon>
        <taxon>Ecdysozoa</taxon>
        <taxon>Nematoda</taxon>
        <taxon>Chromadorea</taxon>
        <taxon>Rhabditida</taxon>
        <taxon>Tylenchina</taxon>
        <taxon>Panagrolaimomorpha</taxon>
        <taxon>Strongyloidoidea</taxon>
        <taxon>Steinernematidae</taxon>
        <taxon>Steinernema</taxon>
    </lineage>
</organism>
<dbReference type="OrthoDB" id="441660at2759"/>
<dbReference type="Pfam" id="PF00059">
    <property type="entry name" value="Lectin_C"/>
    <property type="match status" value="1"/>
</dbReference>
<dbReference type="InterPro" id="IPR018378">
    <property type="entry name" value="C-type_lectin_CS"/>
</dbReference>
<keyword evidence="4" id="KW-1185">Reference proteome</keyword>
<dbReference type="AlphaFoldDB" id="A0A4U5PJZ3"/>
<dbReference type="PROSITE" id="PS50041">
    <property type="entry name" value="C_TYPE_LECTIN_2"/>
    <property type="match status" value="1"/>
</dbReference>
<evidence type="ECO:0000313" key="4">
    <source>
        <dbReference type="Proteomes" id="UP000298663"/>
    </source>
</evidence>
<proteinExistence type="predicted"/>
<gene>
    <name evidence="3" type="ORF">L596_010527</name>
</gene>
<protein>
    <recommendedName>
        <fullName evidence="2">C-type lectin domain-containing protein</fullName>
    </recommendedName>
</protein>
<name>A0A4U5PJZ3_STECR</name>
<dbReference type="SUPFAM" id="SSF56436">
    <property type="entry name" value="C-type lectin-like"/>
    <property type="match status" value="1"/>
</dbReference>
<dbReference type="InterPro" id="IPR016187">
    <property type="entry name" value="CTDL_fold"/>
</dbReference>
<comment type="caution">
    <text evidence="3">The sequence shown here is derived from an EMBL/GenBank/DDBJ whole genome shotgun (WGS) entry which is preliminary data.</text>
</comment>
<feature type="domain" description="C-type lectin" evidence="2">
    <location>
        <begin position="60"/>
        <end position="178"/>
    </location>
</feature>
<dbReference type="CDD" id="cd00037">
    <property type="entry name" value="CLECT"/>
    <property type="match status" value="1"/>
</dbReference>
<dbReference type="STRING" id="34508.A0A4U5PJZ3"/>
<dbReference type="SMART" id="SM00034">
    <property type="entry name" value="CLECT"/>
    <property type="match status" value="1"/>
</dbReference>
<evidence type="ECO:0000256" key="1">
    <source>
        <dbReference type="ARBA" id="ARBA00023157"/>
    </source>
</evidence>
<sequence length="193" mass="22012">MPRFLRRQRLNFRLLKAVAGPQKTDTSIEMFFVASVLLGLFSLSVAIPPSPCIRLPTAPSGPSCYYFSKEKVDFDEAADYCNSKNGNLAVIYNAEENKILQKAAARAFAVPSYFQDTEFYIGFYSLHEWSWRWIIETDSSYTNFYSSLRPDENCAKMNAITGNWLSVNCDTKLRFVCEIYEEPTAITQRMPGS</sequence>
<reference evidence="3 4" key="1">
    <citation type="journal article" date="2015" name="Genome Biol.">
        <title>Comparative genomics of Steinernema reveals deeply conserved gene regulatory networks.</title>
        <authorList>
            <person name="Dillman A.R."/>
            <person name="Macchietto M."/>
            <person name="Porter C.F."/>
            <person name="Rogers A."/>
            <person name="Williams B."/>
            <person name="Antoshechkin I."/>
            <person name="Lee M.M."/>
            <person name="Goodwin Z."/>
            <person name="Lu X."/>
            <person name="Lewis E.E."/>
            <person name="Goodrich-Blair H."/>
            <person name="Stock S.P."/>
            <person name="Adams B.J."/>
            <person name="Sternberg P.W."/>
            <person name="Mortazavi A."/>
        </authorList>
    </citation>
    <scope>NUCLEOTIDE SEQUENCE [LARGE SCALE GENOMIC DNA]</scope>
    <source>
        <strain evidence="3 4">ALL</strain>
    </source>
</reference>
<dbReference type="InterPro" id="IPR050111">
    <property type="entry name" value="C-type_lectin/snaclec_domain"/>
</dbReference>
<dbReference type="EMBL" id="AZBU02000002">
    <property type="protein sequence ID" value="TKR96524.1"/>
    <property type="molecule type" value="Genomic_DNA"/>
</dbReference>
<dbReference type="InterPro" id="IPR001304">
    <property type="entry name" value="C-type_lectin-like"/>
</dbReference>
<evidence type="ECO:0000313" key="3">
    <source>
        <dbReference type="EMBL" id="TKR96524.1"/>
    </source>
</evidence>
<evidence type="ECO:0000259" key="2">
    <source>
        <dbReference type="PROSITE" id="PS50041"/>
    </source>
</evidence>
<dbReference type="InterPro" id="IPR016186">
    <property type="entry name" value="C-type_lectin-like/link_sf"/>
</dbReference>
<dbReference type="Proteomes" id="UP000298663">
    <property type="component" value="Unassembled WGS sequence"/>
</dbReference>
<reference evidence="3 4" key="2">
    <citation type="journal article" date="2019" name="G3 (Bethesda)">
        <title>Hybrid Assembly of the Genome of the Entomopathogenic Nematode Steinernema carpocapsae Identifies the X-Chromosome.</title>
        <authorList>
            <person name="Serra L."/>
            <person name="Macchietto M."/>
            <person name="Macias-Munoz A."/>
            <person name="McGill C.J."/>
            <person name="Rodriguez I.M."/>
            <person name="Rodriguez B."/>
            <person name="Murad R."/>
            <person name="Mortazavi A."/>
        </authorList>
    </citation>
    <scope>NUCLEOTIDE SEQUENCE [LARGE SCALE GENOMIC DNA]</scope>
    <source>
        <strain evidence="3 4">ALL</strain>
    </source>
</reference>
<keyword evidence="1" id="KW-1015">Disulfide bond</keyword>
<accession>A0A4U5PJZ3</accession>
<dbReference type="Gene3D" id="3.10.100.10">
    <property type="entry name" value="Mannose-Binding Protein A, subunit A"/>
    <property type="match status" value="1"/>
</dbReference>